<dbReference type="EMBL" id="PDUG01000001">
    <property type="protein sequence ID" value="PIC53843.1"/>
    <property type="molecule type" value="Genomic_DNA"/>
</dbReference>
<evidence type="ECO:0000256" key="2">
    <source>
        <dbReference type="SAM" id="MobiDB-lite"/>
    </source>
</evidence>
<proteinExistence type="predicted"/>
<keyword evidence="6" id="KW-1185">Reference proteome</keyword>
<reference evidence="6" key="1">
    <citation type="submission" date="2017-10" db="EMBL/GenBank/DDBJ databases">
        <title>Rapid genome shrinkage in a self-fertile nematode reveals novel sperm competition proteins.</title>
        <authorList>
            <person name="Yin D."/>
            <person name="Schwarz E.M."/>
            <person name="Thomas C.G."/>
            <person name="Felde R.L."/>
            <person name="Korf I.F."/>
            <person name="Cutter A.D."/>
            <person name="Schartner C.M."/>
            <person name="Ralston E.J."/>
            <person name="Meyer B.J."/>
            <person name="Haag E.S."/>
        </authorList>
    </citation>
    <scope>NUCLEOTIDE SEQUENCE [LARGE SCALE GENOMIC DNA]</scope>
    <source>
        <strain evidence="6">JU1422</strain>
    </source>
</reference>
<organism evidence="5 6">
    <name type="scientific">Caenorhabditis nigoni</name>
    <dbReference type="NCBI Taxonomy" id="1611254"/>
    <lineage>
        <taxon>Eukaryota</taxon>
        <taxon>Metazoa</taxon>
        <taxon>Ecdysozoa</taxon>
        <taxon>Nematoda</taxon>
        <taxon>Chromadorea</taxon>
        <taxon>Rhabditida</taxon>
        <taxon>Rhabditina</taxon>
        <taxon>Rhabditomorpha</taxon>
        <taxon>Rhabditoidea</taxon>
        <taxon>Rhabditidae</taxon>
        <taxon>Peloderinae</taxon>
        <taxon>Caenorhabditis</taxon>
    </lineage>
</organism>
<keyword evidence="3" id="KW-0812">Transmembrane</keyword>
<protein>
    <recommendedName>
        <fullName evidence="7">Phlebovirus glycoprotein G2 fusion domain-containing protein</fullName>
    </recommendedName>
</protein>
<feature type="compositionally biased region" description="Basic and acidic residues" evidence="2">
    <location>
        <begin position="521"/>
        <end position="532"/>
    </location>
</feature>
<keyword evidence="3" id="KW-0472">Membrane</keyword>
<evidence type="ECO:0000256" key="3">
    <source>
        <dbReference type="SAM" id="Phobius"/>
    </source>
</evidence>
<accession>A0A2G5VPZ9</accession>
<comment type="caution">
    <text evidence="5">The sequence shown here is derived from an EMBL/GenBank/DDBJ whole genome shotgun (WGS) entry which is preliminary data.</text>
</comment>
<gene>
    <name evidence="5" type="primary">Cnig_chr_I.g3367</name>
    <name evidence="5" type="ORF">B9Z55_003367</name>
</gene>
<evidence type="ECO:0000256" key="1">
    <source>
        <dbReference type="SAM" id="Coils"/>
    </source>
</evidence>
<dbReference type="OrthoDB" id="5911438at2759"/>
<feature type="coiled-coil region" evidence="1">
    <location>
        <begin position="428"/>
        <end position="462"/>
    </location>
</feature>
<feature type="region of interest" description="Disordered" evidence="2">
    <location>
        <begin position="521"/>
        <end position="546"/>
    </location>
</feature>
<evidence type="ECO:0000256" key="4">
    <source>
        <dbReference type="SAM" id="SignalP"/>
    </source>
</evidence>
<feature type="transmembrane region" description="Helical" evidence="3">
    <location>
        <begin position="287"/>
        <end position="310"/>
    </location>
</feature>
<evidence type="ECO:0008006" key="7">
    <source>
        <dbReference type="Google" id="ProtNLM"/>
    </source>
</evidence>
<keyword evidence="1" id="KW-0175">Coiled coil</keyword>
<keyword evidence="3" id="KW-1133">Transmembrane helix</keyword>
<dbReference type="AlphaFoldDB" id="A0A2G5VPZ9"/>
<keyword evidence="4" id="KW-0732">Signal</keyword>
<evidence type="ECO:0000313" key="5">
    <source>
        <dbReference type="EMBL" id="PIC53843.1"/>
    </source>
</evidence>
<feature type="chain" id="PRO_5013942522" description="Phlebovirus glycoprotein G2 fusion domain-containing protein" evidence="4">
    <location>
        <begin position="29"/>
        <end position="787"/>
    </location>
</feature>
<dbReference type="Proteomes" id="UP000230233">
    <property type="component" value="Chromosome I"/>
</dbReference>
<name>A0A2G5VPZ9_9PELO</name>
<feature type="signal peptide" evidence="4">
    <location>
        <begin position="1"/>
        <end position="28"/>
    </location>
</feature>
<evidence type="ECO:0000313" key="6">
    <source>
        <dbReference type="Proteomes" id="UP000230233"/>
    </source>
</evidence>
<sequence length="787" mass="90508">MFLFSNTAAMKLYCILFLLAAILKFSDSCLVIRYSEPPACACKTLKLDSLNIRENRVPDNLLYNHVYSSTIKAPEIIVEDCFIGDYSLDGFCNPFLQKWQVDTGNGIEEYKELKGVCALKTGCACPFLQLDSSNIDVYLGENESYKNNLQGYLIIAPEITQFKEDGCPHRRECPEGWQIFTVWDPMGQDLVNTIGNVTWTSDCEDPDEPYPWRMYYWRPTVLQSMSVRFLSAFCVAYDDPPAYIEEDIIKPPVEVRGPLDATAFEPVERQRHFGILTYTVNDRFKKMMIILVIILVLLAAIVITLLVVLLHHGGSEVGTYMIFVLSIAQSMSGQKMNTDTVTEVEKSTEEVVDDAQKVAHDIVDKVLESMAPPVVEEAKSNDKKAFAEQLLEVLKEPSIDMKRVKDLEESTEPRNALEEINLQMVKRLLSKDAEMEKIKEEKEAIEQSMTKMQKEFDEFRKSVGTFQPYEKISNLAEGHFTLYKYNLHVQEKLQHADRELEIILNKLTVMDDMNKQNDKVETDKIQEKHPETLEPSGVNKENEKPGSLVIPVPELQKIQNEKEGQQMVRQPEIHPIDHQQSRMVHAEKASLARPALDFCPLCQSNTHWLMACKRFKSTQERIDGFRRFQLCRTCGQRAHGRSNICKFAHSKCTRCIRKGNTDVERTHHLEELCFYGQQRPNYGNKRRYDSIQTQQQTQYNQNPMNTSAAAVQNQYAQNPVNMAAPVTQIQQQNQQLAFGRQVPIQQNMNQMIGQQQLQQPHQMAMIPQQMQQQFLPQQPHNINYNPN</sequence>